<feature type="compositionally biased region" description="Basic and acidic residues" evidence="1">
    <location>
        <begin position="96"/>
        <end position="109"/>
    </location>
</feature>
<protein>
    <recommendedName>
        <fullName evidence="4">DUF4005 domain-containing protein</fullName>
    </recommendedName>
</protein>
<evidence type="ECO:0000313" key="3">
    <source>
        <dbReference type="Proteomes" id="UP000266723"/>
    </source>
</evidence>
<evidence type="ECO:0008006" key="4">
    <source>
        <dbReference type="Google" id="ProtNLM"/>
    </source>
</evidence>
<name>A0ABQ7DH85_BRACR</name>
<accession>A0ABQ7DH85</accession>
<feature type="compositionally biased region" description="Polar residues" evidence="1">
    <location>
        <begin position="58"/>
        <end position="79"/>
    </location>
</feature>
<evidence type="ECO:0000313" key="2">
    <source>
        <dbReference type="EMBL" id="KAF3576650.1"/>
    </source>
</evidence>
<proteinExistence type="predicted"/>
<feature type="compositionally biased region" description="Basic and acidic residues" evidence="1">
    <location>
        <begin position="119"/>
        <end position="137"/>
    </location>
</feature>
<organism evidence="2 3">
    <name type="scientific">Brassica cretica</name>
    <name type="common">Mustard</name>
    <dbReference type="NCBI Taxonomy" id="69181"/>
    <lineage>
        <taxon>Eukaryota</taxon>
        <taxon>Viridiplantae</taxon>
        <taxon>Streptophyta</taxon>
        <taxon>Embryophyta</taxon>
        <taxon>Tracheophyta</taxon>
        <taxon>Spermatophyta</taxon>
        <taxon>Magnoliopsida</taxon>
        <taxon>eudicotyledons</taxon>
        <taxon>Gunneridae</taxon>
        <taxon>Pentapetalae</taxon>
        <taxon>rosids</taxon>
        <taxon>malvids</taxon>
        <taxon>Brassicales</taxon>
        <taxon>Brassicaceae</taxon>
        <taxon>Brassiceae</taxon>
        <taxon>Brassica</taxon>
    </lineage>
</organism>
<keyword evidence="3" id="KW-1185">Reference proteome</keyword>
<reference evidence="2 3" key="1">
    <citation type="journal article" date="2020" name="BMC Genomics">
        <title>Intraspecific diversification of the crop wild relative Brassica cretica Lam. using demographic model selection.</title>
        <authorList>
            <person name="Kioukis A."/>
            <person name="Michalopoulou V.A."/>
            <person name="Briers L."/>
            <person name="Pirintsos S."/>
            <person name="Studholme D.J."/>
            <person name="Pavlidis P."/>
            <person name="Sarris P.F."/>
        </authorList>
    </citation>
    <scope>NUCLEOTIDE SEQUENCE [LARGE SCALE GENOMIC DNA]</scope>
    <source>
        <strain evidence="3">cv. PFS-1207/04</strain>
    </source>
</reference>
<evidence type="ECO:0000256" key="1">
    <source>
        <dbReference type="SAM" id="MobiDB-lite"/>
    </source>
</evidence>
<feature type="region of interest" description="Disordered" evidence="1">
    <location>
        <begin position="1"/>
        <end position="137"/>
    </location>
</feature>
<dbReference type="Proteomes" id="UP000266723">
    <property type="component" value="Unassembled WGS sequence"/>
</dbReference>
<gene>
    <name evidence="2" type="ORF">DY000_02033440</name>
</gene>
<comment type="caution">
    <text evidence="2">The sequence shown here is derived from an EMBL/GenBank/DDBJ whole genome shotgun (WGS) entry which is preliminary data.</text>
</comment>
<dbReference type="EMBL" id="QGKV02000649">
    <property type="protein sequence ID" value="KAF3576650.1"/>
    <property type="molecule type" value="Genomic_DNA"/>
</dbReference>
<sequence length="137" mass="15038">MKRKSFHLRQDTGGGEHSGVPATSPKPACPRLIVDLSNSWSSYDNPPSERGEPPSPQKALSPTATITTAVHTSAPQSLTCKAERTSAPSSSRKSKPFSDEPIEHQRRLGDPTLQRSHHFGRERAVPPDDHRIANSRR</sequence>
<feature type="compositionally biased region" description="Polar residues" evidence="1">
    <location>
        <begin position="36"/>
        <end position="45"/>
    </location>
</feature>